<dbReference type="RefSeq" id="WP_132098456.1">
    <property type="nucleotide sequence ID" value="NZ_SMDA01000005.1"/>
</dbReference>
<dbReference type="CDD" id="cd01651">
    <property type="entry name" value="RT_G2_intron"/>
    <property type="match status" value="1"/>
</dbReference>
<dbReference type="InterPro" id="IPR051083">
    <property type="entry name" value="GrpII_Intron_Splice-Mob/Def"/>
</dbReference>
<evidence type="ECO:0000313" key="4">
    <source>
        <dbReference type="Proteomes" id="UP000294801"/>
    </source>
</evidence>
<dbReference type="PANTHER" id="PTHR34047">
    <property type="entry name" value="NUCLEAR INTRON MATURASE 1, MITOCHONDRIAL-RELATED"/>
    <property type="match status" value="1"/>
</dbReference>
<dbReference type="EMBL" id="SMDA01000005">
    <property type="protein sequence ID" value="TCW31395.1"/>
    <property type="molecule type" value="Genomic_DNA"/>
</dbReference>
<dbReference type="PANTHER" id="PTHR34047:SF8">
    <property type="entry name" value="PROTEIN YKFC"/>
    <property type="match status" value="1"/>
</dbReference>
<comment type="similarity">
    <text evidence="1">Belongs to the bacterial reverse transcriptase family.</text>
</comment>
<reference evidence="3 4" key="1">
    <citation type="submission" date="2019-03" db="EMBL/GenBank/DDBJ databases">
        <title>Genomic Encyclopedia of Type Strains, Phase IV (KMG-IV): sequencing the most valuable type-strain genomes for metagenomic binning, comparative biology and taxonomic classification.</title>
        <authorList>
            <person name="Goeker M."/>
        </authorList>
    </citation>
    <scope>NUCLEOTIDE SEQUENCE [LARGE SCALE GENOMIC DNA]</scope>
    <source>
        <strain evidence="3 4">DSM 18507</strain>
    </source>
</reference>
<name>A0ABY2CZA0_GULMO</name>
<accession>A0ABY2CZA0</accession>
<dbReference type="PROSITE" id="PS50878">
    <property type="entry name" value="RT_POL"/>
    <property type="match status" value="1"/>
</dbReference>
<dbReference type="GO" id="GO:0003964">
    <property type="term" value="F:RNA-directed DNA polymerase activity"/>
    <property type="evidence" value="ECO:0007669"/>
    <property type="project" value="UniProtKB-KW"/>
</dbReference>
<organism evidence="3 4">
    <name type="scientific">Gulbenkiania mobilis</name>
    <dbReference type="NCBI Taxonomy" id="397457"/>
    <lineage>
        <taxon>Bacteria</taxon>
        <taxon>Pseudomonadati</taxon>
        <taxon>Pseudomonadota</taxon>
        <taxon>Betaproteobacteria</taxon>
        <taxon>Neisseriales</taxon>
        <taxon>Chromobacteriaceae</taxon>
        <taxon>Gulbenkiania</taxon>
    </lineage>
</organism>
<dbReference type="InterPro" id="IPR043502">
    <property type="entry name" value="DNA/RNA_pol_sf"/>
</dbReference>
<protein>
    <submittedName>
        <fullName evidence="3">Reverse transcriptase (RNA-dependent DNA polymerase)</fullName>
    </submittedName>
</protein>
<keyword evidence="4" id="KW-1185">Reference proteome</keyword>
<keyword evidence="3" id="KW-0808">Transferase</keyword>
<comment type="caution">
    <text evidence="3">The sequence shown here is derived from an EMBL/GenBank/DDBJ whole genome shotgun (WGS) entry which is preliminary data.</text>
</comment>
<evidence type="ECO:0000259" key="2">
    <source>
        <dbReference type="PROSITE" id="PS50878"/>
    </source>
</evidence>
<dbReference type="Pfam" id="PF00078">
    <property type="entry name" value="RVT_1"/>
    <property type="match status" value="1"/>
</dbReference>
<sequence length="356" mass="41105">MPKTTNGLWAKLIDFDNLYQAFQEARHGKRYRLEVMRFASNLEENLINLQNHLIWKTWAPGKQREFTVFEPKMRMIQAPPFEDRVIHHALVRLVDPLFEAKFIPDSFACREGKGTQRAVFRAQHFLRVARRNWGDKAYVLKADISKYFASIRHDMLMTEVERTISDKDVLWLWRKIISGYGHDAGVGLPVGAMTSQLGANVMLNRLDHIAKDDMGIRFYVRYMDDFVAIMPDKASAQKVMQELGEAVNGLALSLNPKTAIHPWQRGIDFCGYRIWPTHILPRKRNIKRARLAFREMAAQYHAGEIGLEFVRQRVMSFLAYSKHCSARRTVEGVLGDLVLVRKCPESDVSNNPSCLK</sequence>
<keyword evidence="3" id="KW-0695">RNA-directed DNA polymerase</keyword>
<dbReference type="SUPFAM" id="SSF56672">
    <property type="entry name" value="DNA/RNA polymerases"/>
    <property type="match status" value="1"/>
</dbReference>
<evidence type="ECO:0000256" key="1">
    <source>
        <dbReference type="ARBA" id="ARBA00034120"/>
    </source>
</evidence>
<keyword evidence="3" id="KW-0548">Nucleotidyltransferase</keyword>
<proteinExistence type="inferred from homology"/>
<gene>
    <name evidence="3" type="ORF">EV669_10596</name>
</gene>
<dbReference type="Proteomes" id="UP000294801">
    <property type="component" value="Unassembled WGS sequence"/>
</dbReference>
<dbReference type="InterPro" id="IPR000477">
    <property type="entry name" value="RT_dom"/>
</dbReference>
<feature type="domain" description="Reverse transcriptase" evidence="2">
    <location>
        <begin position="1"/>
        <end position="274"/>
    </location>
</feature>
<evidence type="ECO:0000313" key="3">
    <source>
        <dbReference type="EMBL" id="TCW31395.1"/>
    </source>
</evidence>